<dbReference type="RefSeq" id="WP_082923318.1">
    <property type="nucleotide sequence ID" value="NZ_CP031555.1"/>
</dbReference>
<gene>
    <name evidence="2" type="ORF">DY252_05630</name>
</gene>
<feature type="domain" description="HTH cro/C1-type" evidence="1">
    <location>
        <begin position="48"/>
        <end position="105"/>
    </location>
</feature>
<dbReference type="SUPFAM" id="SSF47413">
    <property type="entry name" value="lambda repressor-like DNA-binding domains"/>
    <property type="match status" value="1"/>
</dbReference>
<organism evidence="2 3">
    <name type="scientific">Thalassospira indica</name>
    <dbReference type="NCBI Taxonomy" id="1891279"/>
    <lineage>
        <taxon>Bacteria</taxon>
        <taxon>Pseudomonadati</taxon>
        <taxon>Pseudomonadota</taxon>
        <taxon>Alphaproteobacteria</taxon>
        <taxon>Rhodospirillales</taxon>
        <taxon>Thalassospiraceae</taxon>
        <taxon>Thalassospira</taxon>
    </lineage>
</organism>
<proteinExistence type="predicted"/>
<sequence>MSYLTRPDNEVSGGGCYMESIRIDQMAIALIRAKQVKPKGNPNIGARLKAARKRKGLSAAAAAELAGINHQSTLYGYESDVGPRKADYGTLLRLCHVYGITPNELFEWPAFDRSLFVEVVVAVEDFLEKHRRTIPPHEKTELYFAIYDALEAEPDALRGEAGGLDISGLWGLMRLSIRE</sequence>
<dbReference type="SMART" id="SM00530">
    <property type="entry name" value="HTH_XRE"/>
    <property type="match status" value="1"/>
</dbReference>
<dbReference type="Proteomes" id="UP000256971">
    <property type="component" value="Chromosome"/>
</dbReference>
<dbReference type="EMBL" id="CP031555">
    <property type="protein sequence ID" value="AXO13758.1"/>
    <property type="molecule type" value="Genomic_DNA"/>
</dbReference>
<dbReference type="Pfam" id="PF13560">
    <property type="entry name" value="HTH_31"/>
    <property type="match status" value="1"/>
</dbReference>
<dbReference type="CDD" id="cd00093">
    <property type="entry name" value="HTH_XRE"/>
    <property type="match status" value="1"/>
</dbReference>
<keyword evidence="3" id="KW-1185">Reference proteome</keyword>
<evidence type="ECO:0000259" key="1">
    <source>
        <dbReference type="PROSITE" id="PS50943"/>
    </source>
</evidence>
<evidence type="ECO:0000313" key="2">
    <source>
        <dbReference type="EMBL" id="AXO13758.1"/>
    </source>
</evidence>
<dbReference type="InterPro" id="IPR010982">
    <property type="entry name" value="Lambda_DNA-bd_dom_sf"/>
</dbReference>
<evidence type="ECO:0000313" key="3">
    <source>
        <dbReference type="Proteomes" id="UP000256971"/>
    </source>
</evidence>
<name>A0ABN5NC17_9PROT</name>
<dbReference type="InterPro" id="IPR001387">
    <property type="entry name" value="Cro/C1-type_HTH"/>
</dbReference>
<accession>A0ABN5NC17</accession>
<protein>
    <submittedName>
        <fullName evidence="2">XRE family transcriptional regulator</fullName>
    </submittedName>
</protein>
<reference evidence="2 3" key="1">
    <citation type="submission" date="2018-08" db="EMBL/GenBank/DDBJ databases">
        <title>Complete genome sequence of type strain Thalassospira indica MCCC 1A01103T, isolated from isolated from deep seawater of the Indian Ocean.</title>
        <authorList>
            <person name="Liu Y."/>
        </authorList>
    </citation>
    <scope>NUCLEOTIDE SEQUENCE [LARGE SCALE GENOMIC DNA]</scope>
    <source>
        <strain evidence="2 3">PB8BT</strain>
    </source>
</reference>
<dbReference type="Gene3D" id="1.10.260.40">
    <property type="entry name" value="lambda repressor-like DNA-binding domains"/>
    <property type="match status" value="1"/>
</dbReference>
<dbReference type="PROSITE" id="PS50943">
    <property type="entry name" value="HTH_CROC1"/>
    <property type="match status" value="1"/>
</dbReference>